<reference evidence="3" key="1">
    <citation type="journal article" date="2014" name="Proc. Natl. Acad. Sci. U.S.A.">
        <title>Extensive sampling of basidiomycete genomes demonstrates inadequacy of the white-rot/brown-rot paradigm for wood decay fungi.</title>
        <authorList>
            <person name="Riley R."/>
            <person name="Salamov A.A."/>
            <person name="Brown D.W."/>
            <person name="Nagy L.G."/>
            <person name="Floudas D."/>
            <person name="Held B.W."/>
            <person name="Levasseur A."/>
            <person name="Lombard V."/>
            <person name="Morin E."/>
            <person name="Otillar R."/>
            <person name="Lindquist E.A."/>
            <person name="Sun H."/>
            <person name="LaButti K.M."/>
            <person name="Schmutz J."/>
            <person name="Jabbour D."/>
            <person name="Luo H."/>
            <person name="Baker S.E."/>
            <person name="Pisabarro A.G."/>
            <person name="Walton J.D."/>
            <person name="Blanchette R.A."/>
            <person name="Henrissat B."/>
            <person name="Martin F."/>
            <person name="Cullen D."/>
            <person name="Hibbett D.S."/>
            <person name="Grigoriev I.V."/>
        </authorList>
    </citation>
    <scope>NUCLEOTIDE SEQUENCE [LARGE SCALE GENOMIC DNA]</scope>
    <source>
        <strain evidence="3">CBS 339.88</strain>
    </source>
</reference>
<feature type="compositionally biased region" description="Basic and acidic residues" evidence="1">
    <location>
        <begin position="113"/>
        <end position="132"/>
    </location>
</feature>
<proteinExistence type="predicted"/>
<dbReference type="HOGENOM" id="CLU_1917208_0_0_1"/>
<feature type="region of interest" description="Disordered" evidence="1">
    <location>
        <begin position="104"/>
        <end position="132"/>
    </location>
</feature>
<dbReference type="AlphaFoldDB" id="A0A067T0B3"/>
<evidence type="ECO:0000313" key="3">
    <source>
        <dbReference type="Proteomes" id="UP000027222"/>
    </source>
</evidence>
<gene>
    <name evidence="2" type="ORF">GALMADRAFT_451080</name>
</gene>
<keyword evidence="3" id="KW-1185">Reference proteome</keyword>
<sequence>MCRFLALAAPKNWFPCWSASGSALVLSTTFTTDINNIRQRQNFWQPTSSISFWSCMVSLTIPCLPTLRESCRMMLFRGLSNVIKLSSKERALTTLIQSWDLPHIPSRPSKARLKSDFRQTRQERERGTGDKL</sequence>
<dbReference type="EMBL" id="KL142378">
    <property type="protein sequence ID" value="KDR76571.1"/>
    <property type="molecule type" value="Genomic_DNA"/>
</dbReference>
<name>A0A067T0B3_GALM3</name>
<evidence type="ECO:0000256" key="1">
    <source>
        <dbReference type="SAM" id="MobiDB-lite"/>
    </source>
</evidence>
<accession>A0A067T0B3</accession>
<dbReference type="Proteomes" id="UP000027222">
    <property type="component" value="Unassembled WGS sequence"/>
</dbReference>
<protein>
    <submittedName>
        <fullName evidence="2">Uncharacterized protein</fullName>
    </submittedName>
</protein>
<evidence type="ECO:0000313" key="2">
    <source>
        <dbReference type="EMBL" id="KDR76571.1"/>
    </source>
</evidence>
<organism evidence="2 3">
    <name type="scientific">Galerina marginata (strain CBS 339.88)</name>
    <dbReference type="NCBI Taxonomy" id="685588"/>
    <lineage>
        <taxon>Eukaryota</taxon>
        <taxon>Fungi</taxon>
        <taxon>Dikarya</taxon>
        <taxon>Basidiomycota</taxon>
        <taxon>Agaricomycotina</taxon>
        <taxon>Agaricomycetes</taxon>
        <taxon>Agaricomycetidae</taxon>
        <taxon>Agaricales</taxon>
        <taxon>Agaricineae</taxon>
        <taxon>Strophariaceae</taxon>
        <taxon>Galerina</taxon>
    </lineage>
</organism>